<dbReference type="InterPro" id="IPR000387">
    <property type="entry name" value="Tyr_Pase_dom"/>
</dbReference>
<dbReference type="Pfam" id="PF00102">
    <property type="entry name" value="Y_phosphatase"/>
    <property type="match status" value="1"/>
</dbReference>
<dbReference type="Gene3D" id="3.90.190.10">
    <property type="entry name" value="Protein tyrosine phosphatase superfamily"/>
    <property type="match status" value="1"/>
</dbReference>
<feature type="domain" description="Tyrosine specific protein phosphatases" evidence="2">
    <location>
        <begin position="214"/>
        <end position="285"/>
    </location>
</feature>
<dbReference type="GO" id="GO:0009653">
    <property type="term" value="P:anatomical structure morphogenesis"/>
    <property type="evidence" value="ECO:0007669"/>
    <property type="project" value="UniProtKB-ARBA"/>
</dbReference>
<dbReference type="SMART" id="SM00194">
    <property type="entry name" value="PTPc"/>
    <property type="match status" value="1"/>
</dbReference>
<dbReference type="PANTHER" id="PTHR19134">
    <property type="entry name" value="RECEPTOR-TYPE TYROSINE-PROTEIN PHOSPHATASE"/>
    <property type="match status" value="1"/>
</dbReference>
<dbReference type="GO" id="GO:0004725">
    <property type="term" value="F:protein tyrosine phosphatase activity"/>
    <property type="evidence" value="ECO:0007669"/>
    <property type="project" value="InterPro"/>
</dbReference>
<dbReference type="SMART" id="SM00404">
    <property type="entry name" value="PTPc_motif"/>
    <property type="match status" value="1"/>
</dbReference>
<dbReference type="PANTHER" id="PTHR19134:SF449">
    <property type="entry name" value="TYROSINE-PROTEIN PHOSPHATASE 1"/>
    <property type="match status" value="1"/>
</dbReference>
<name>B7S984_GLYIN</name>
<dbReference type="InterPro" id="IPR029021">
    <property type="entry name" value="Prot-tyrosine_phosphatase-like"/>
</dbReference>
<dbReference type="InterPro" id="IPR003595">
    <property type="entry name" value="Tyr_Pase_cat"/>
</dbReference>
<dbReference type="PRINTS" id="PR00700">
    <property type="entry name" value="PRTYPHPHTASE"/>
</dbReference>
<organism evidence="3">
    <name type="scientific">Glyptapanteles indiensis</name>
    <name type="common">Parasitoid wasp</name>
    <dbReference type="NCBI Taxonomy" id="92994"/>
    <lineage>
        <taxon>Eukaryota</taxon>
        <taxon>Metazoa</taxon>
        <taxon>Ecdysozoa</taxon>
        <taxon>Arthropoda</taxon>
        <taxon>Hexapoda</taxon>
        <taxon>Insecta</taxon>
        <taxon>Pterygota</taxon>
        <taxon>Neoptera</taxon>
        <taxon>Endopterygota</taxon>
        <taxon>Hymenoptera</taxon>
        <taxon>Apocrita</taxon>
        <taxon>Ichneumonoidea</taxon>
        <taxon>Braconidae</taxon>
        <taxon>Microgastrinae</taxon>
        <taxon>Glyptapanteles</taxon>
    </lineage>
</organism>
<evidence type="ECO:0000313" key="3">
    <source>
        <dbReference type="EMBL" id="ACE75459.1"/>
    </source>
</evidence>
<evidence type="ECO:0000259" key="1">
    <source>
        <dbReference type="PROSITE" id="PS50055"/>
    </source>
</evidence>
<feature type="domain" description="Tyrosine-protein phosphatase" evidence="1">
    <location>
        <begin position="20"/>
        <end position="294"/>
    </location>
</feature>
<gene>
    <name evidence="3" type="ORF">GIP_L6_0140</name>
</gene>
<dbReference type="GO" id="GO:0048666">
    <property type="term" value="P:neuron development"/>
    <property type="evidence" value="ECO:0007669"/>
    <property type="project" value="UniProtKB-ARBA"/>
</dbReference>
<evidence type="ECO:0000259" key="2">
    <source>
        <dbReference type="PROSITE" id="PS50056"/>
    </source>
</evidence>
<dbReference type="InterPro" id="IPR050348">
    <property type="entry name" value="Protein-Tyr_Phosphatase"/>
</dbReference>
<dbReference type="EMBL" id="EF710658">
    <property type="protein sequence ID" value="ACE75459.1"/>
    <property type="molecule type" value="Genomic_DNA"/>
</dbReference>
<proteinExistence type="predicted"/>
<reference evidence="3" key="1">
    <citation type="submission" date="2007-06" db="EMBL/GenBank/DDBJ databases">
        <title>Bracovirus Evolution: Comparative Genomics of Multiple Viral and Proviral Genomes.</title>
        <authorList>
            <person name="Desjardins C.A."/>
            <person name="Gundersen-Rindal D.E."/>
            <person name="Hostetler J.B."/>
            <person name="Tallon L.J."/>
            <person name="Utterback T.R."/>
            <person name="Fuester R.W."/>
            <person name="Schatz M.C."/>
            <person name="Pedroni M.J."/>
            <person name="Fadrosh D.W."/>
            <person name="Haas B.J."/>
            <person name="Toms B.S."/>
            <person name="Chen D."/>
            <person name="Nene V."/>
        </authorList>
    </citation>
    <scope>NUCLEOTIDE SEQUENCE</scope>
</reference>
<dbReference type="SUPFAM" id="SSF52799">
    <property type="entry name" value="(Phosphotyrosine protein) phosphatases II"/>
    <property type="match status" value="1"/>
</dbReference>
<dbReference type="CDD" id="cd00047">
    <property type="entry name" value="PTPc"/>
    <property type="match status" value="1"/>
</dbReference>
<dbReference type="AlphaFoldDB" id="B7S984"/>
<dbReference type="PROSITE" id="PS50056">
    <property type="entry name" value="TYR_PHOSPHATASE_2"/>
    <property type="match status" value="1"/>
</dbReference>
<dbReference type="PROSITE" id="PS50055">
    <property type="entry name" value="TYR_PHOSPHATASE_PTP"/>
    <property type="match status" value="1"/>
</dbReference>
<dbReference type="InterPro" id="IPR000242">
    <property type="entry name" value="PTP_cat"/>
</dbReference>
<accession>B7S984</accession>
<protein>
    <submittedName>
        <fullName evidence="3">Protein tyrosine phosphatase</fullName>
    </submittedName>
</protein>
<sequence length="311" mass="36360">MSVEIMATSKFTSMSADEFRKRAKESDVLEAIQFEHRQIVEQSRIGTSQNFSKHENYERHRRDDIYWDEKRTPKEDNTNYIHARYVDCFEIPKKYVAIQGLLGKTLDEFWQLVWEQNSRIIVMLDELKVAETDKCALYWHPYGNKQKIFQANELSIRTVSETTESGYGETTFHVSNYITGESRLIKHYMYLEWSEFGVPTNCESFMQLNLDVEDERHRLLTEMVDEPALGPIIVHCSGGGRTGVFCAVDSCVFQLVKTETVSVPETVLKINKQQCSSVSTMEEYIFIYRILYEFAKSFEMCSFMRDILHAD</sequence>